<feature type="domain" description="HAMP" evidence="7">
    <location>
        <begin position="206"/>
        <end position="258"/>
    </location>
</feature>
<gene>
    <name evidence="8" type="ORF">L6654_33190</name>
</gene>
<dbReference type="PANTHER" id="PTHR43531">
    <property type="entry name" value="PROTEIN ICFG"/>
    <property type="match status" value="1"/>
</dbReference>
<dbReference type="InterPro" id="IPR051310">
    <property type="entry name" value="MCP_chemotaxis"/>
</dbReference>
<evidence type="ECO:0000259" key="6">
    <source>
        <dbReference type="PROSITE" id="PS50111"/>
    </source>
</evidence>
<organism evidence="8 9">
    <name type="scientific">Bradyrhizobium zhengyangense</name>
    <dbReference type="NCBI Taxonomy" id="2911009"/>
    <lineage>
        <taxon>Bacteria</taxon>
        <taxon>Pseudomonadati</taxon>
        <taxon>Pseudomonadota</taxon>
        <taxon>Alphaproteobacteria</taxon>
        <taxon>Hyphomicrobiales</taxon>
        <taxon>Nitrobacteraceae</taxon>
        <taxon>Bradyrhizobium</taxon>
    </lineage>
</organism>
<dbReference type="GO" id="GO:0005886">
    <property type="term" value="C:plasma membrane"/>
    <property type="evidence" value="ECO:0007669"/>
    <property type="project" value="TreeGrafter"/>
</dbReference>
<dbReference type="Pfam" id="PF00672">
    <property type="entry name" value="HAMP"/>
    <property type="match status" value="1"/>
</dbReference>
<dbReference type="PROSITE" id="PS50885">
    <property type="entry name" value="HAMP"/>
    <property type="match status" value="1"/>
</dbReference>
<dbReference type="InterPro" id="IPR024478">
    <property type="entry name" value="HlyB_4HB_MCP"/>
</dbReference>
<evidence type="ECO:0000259" key="7">
    <source>
        <dbReference type="PROSITE" id="PS50885"/>
    </source>
</evidence>
<evidence type="ECO:0000256" key="1">
    <source>
        <dbReference type="ARBA" id="ARBA00022500"/>
    </source>
</evidence>
<evidence type="ECO:0000313" key="9">
    <source>
        <dbReference type="Proteomes" id="UP001139054"/>
    </source>
</evidence>
<dbReference type="PRINTS" id="PR00260">
    <property type="entry name" value="CHEMTRNSDUCR"/>
</dbReference>
<feature type="compositionally biased region" description="Acidic residues" evidence="4">
    <location>
        <begin position="590"/>
        <end position="601"/>
    </location>
</feature>
<sequence>MRFTVKAKLASAFGVVILLSMIAGGVAYLKLNDTVGTTEHLSARAARLAKVAELQENALLQVRAEKNAILAPTDADQDKFVSLIAEARERVAAIKNEAYVGASEEGKKLLDKFGAAYVSANAVQDQTLKLAKQDKVKAAENSMTEGLKAMTPALNAAKEYIDYVKKMMAAESEQARVEGNRAEIMLISLILASLVIGAIAATWIAIGISRALASAVGLADAVAIGDLSKKIDVSSNDEIGDLIASLNAMTKNLNATAAVANEIAQGNLTVEAKPLSDKDTLGLALERMVQKLRQIVSEALTAAQNVSAGSQELSASAEQLSQGATEQASSAEEASSSMEEMASNVKQNADNANQTEKIAAQSAKDAEASGAAVGRAVNAMQTIAEKITIVQEIARQTDLLALNAAVEAARAGEHGKGFAVVASEVRKLAERSQAAAAEIGTLSADTVKVAQEAGSMLSKLVPDIKKTAELVEEITAACREQDVGSAQINQAIQQLDKVGQQNASASEQVSSTSEELASQAEQLQSTIAYFRIEHGSKSHAPAPIDRAVTQLRAKAATMAAVEHPARKPQARPSRAVKAAGGGGFAFDMHDGDDERDADFQR</sequence>
<dbReference type="CDD" id="cd06225">
    <property type="entry name" value="HAMP"/>
    <property type="match status" value="1"/>
</dbReference>
<evidence type="ECO:0000256" key="4">
    <source>
        <dbReference type="SAM" id="MobiDB-lite"/>
    </source>
</evidence>
<feature type="domain" description="Methyl-accepting transducer" evidence="6">
    <location>
        <begin position="302"/>
        <end position="517"/>
    </location>
</feature>
<dbReference type="Gene3D" id="1.10.287.950">
    <property type="entry name" value="Methyl-accepting chemotaxis protein"/>
    <property type="match status" value="1"/>
</dbReference>
<keyword evidence="1" id="KW-0145">Chemotaxis</keyword>
<evidence type="ECO:0000313" key="8">
    <source>
        <dbReference type="EMBL" id="MCG2631495.1"/>
    </source>
</evidence>
<proteinExistence type="inferred from homology"/>
<comment type="caution">
    <text evidence="8">The sequence shown here is derived from an EMBL/GenBank/DDBJ whole genome shotgun (WGS) entry which is preliminary data.</text>
</comment>
<feature type="compositionally biased region" description="Low complexity" evidence="4">
    <location>
        <begin position="328"/>
        <end position="343"/>
    </location>
</feature>
<dbReference type="InterPro" id="IPR004089">
    <property type="entry name" value="MCPsignal_dom"/>
</dbReference>
<protein>
    <submittedName>
        <fullName evidence="8">Methyl-accepting chemotaxis protein</fullName>
    </submittedName>
</protein>
<dbReference type="EMBL" id="JAKLTY010000029">
    <property type="protein sequence ID" value="MCG2631495.1"/>
    <property type="molecule type" value="Genomic_DNA"/>
</dbReference>
<keyword evidence="3" id="KW-0807">Transducer</keyword>
<dbReference type="FunFam" id="1.10.287.950:FF:000008">
    <property type="entry name" value="Methyl-accepting chemotaxis protein"/>
    <property type="match status" value="1"/>
</dbReference>
<dbReference type="PROSITE" id="PS50111">
    <property type="entry name" value="CHEMOTAXIS_TRANSDUC_2"/>
    <property type="match status" value="1"/>
</dbReference>
<dbReference type="Proteomes" id="UP001139054">
    <property type="component" value="Unassembled WGS sequence"/>
</dbReference>
<dbReference type="Pfam" id="PF12729">
    <property type="entry name" value="4HB_MCP_1"/>
    <property type="match status" value="1"/>
</dbReference>
<dbReference type="SUPFAM" id="SSF58104">
    <property type="entry name" value="Methyl-accepting chemotaxis protein (MCP) signaling domain"/>
    <property type="match status" value="1"/>
</dbReference>
<evidence type="ECO:0000256" key="2">
    <source>
        <dbReference type="ARBA" id="ARBA00029447"/>
    </source>
</evidence>
<evidence type="ECO:0000256" key="5">
    <source>
        <dbReference type="SAM" id="Phobius"/>
    </source>
</evidence>
<dbReference type="GO" id="GO:0004888">
    <property type="term" value="F:transmembrane signaling receptor activity"/>
    <property type="evidence" value="ECO:0007669"/>
    <property type="project" value="InterPro"/>
</dbReference>
<dbReference type="InterPro" id="IPR004090">
    <property type="entry name" value="Chemotax_Me-accpt_rcpt"/>
</dbReference>
<dbReference type="RefSeq" id="WP_237891639.1">
    <property type="nucleotide sequence ID" value="NZ_JAKLTY010000029.1"/>
</dbReference>
<dbReference type="GO" id="GO:0006935">
    <property type="term" value="P:chemotaxis"/>
    <property type="evidence" value="ECO:0007669"/>
    <property type="project" value="UniProtKB-KW"/>
</dbReference>
<comment type="similarity">
    <text evidence="2">Belongs to the methyl-accepting chemotaxis (MCP) protein family.</text>
</comment>
<dbReference type="Pfam" id="PF00015">
    <property type="entry name" value="MCPsignal"/>
    <property type="match status" value="1"/>
</dbReference>
<dbReference type="AlphaFoldDB" id="A0A9X1RJS7"/>
<dbReference type="PANTHER" id="PTHR43531:SF11">
    <property type="entry name" value="METHYL-ACCEPTING CHEMOTAXIS PROTEIN 3"/>
    <property type="match status" value="1"/>
</dbReference>
<keyword evidence="5" id="KW-1133">Transmembrane helix</keyword>
<keyword evidence="5" id="KW-0812">Transmembrane</keyword>
<evidence type="ECO:0000256" key="3">
    <source>
        <dbReference type="PROSITE-ProRule" id="PRU00284"/>
    </source>
</evidence>
<dbReference type="InterPro" id="IPR003660">
    <property type="entry name" value="HAMP_dom"/>
</dbReference>
<accession>A0A9X1RJS7</accession>
<name>A0A9X1RJS7_9BRAD</name>
<keyword evidence="5" id="KW-0472">Membrane</keyword>
<feature type="compositionally biased region" description="Polar residues" evidence="4">
    <location>
        <begin position="314"/>
        <end position="327"/>
    </location>
</feature>
<dbReference type="SMART" id="SM00283">
    <property type="entry name" value="MA"/>
    <property type="match status" value="1"/>
</dbReference>
<dbReference type="SMART" id="SM00304">
    <property type="entry name" value="HAMP"/>
    <property type="match status" value="1"/>
</dbReference>
<dbReference type="GO" id="GO:0007165">
    <property type="term" value="P:signal transduction"/>
    <property type="evidence" value="ECO:0007669"/>
    <property type="project" value="UniProtKB-KW"/>
</dbReference>
<feature type="region of interest" description="Disordered" evidence="4">
    <location>
        <begin position="314"/>
        <end position="346"/>
    </location>
</feature>
<dbReference type="Gene3D" id="6.10.340.10">
    <property type="match status" value="1"/>
</dbReference>
<reference evidence="8" key="1">
    <citation type="submission" date="2022-01" db="EMBL/GenBank/DDBJ databases">
        <title>Genome sequnece data of strain Bradyrhizobium sp. nov.</title>
        <authorList>
            <person name="Zhang J."/>
        </authorList>
    </citation>
    <scope>NUCLEOTIDE SEQUENCE</scope>
    <source>
        <strain evidence="8">WYCCWR 13023</strain>
    </source>
</reference>
<feature type="transmembrane region" description="Helical" evidence="5">
    <location>
        <begin position="184"/>
        <end position="206"/>
    </location>
</feature>
<feature type="region of interest" description="Disordered" evidence="4">
    <location>
        <begin position="560"/>
        <end position="601"/>
    </location>
</feature>